<protein>
    <recommendedName>
        <fullName evidence="10">Na+/H+-dicarboxylate symporter</fullName>
    </recommendedName>
</protein>
<dbReference type="PRINTS" id="PR00173">
    <property type="entry name" value="EDTRNSPORT"/>
</dbReference>
<comment type="subcellular location">
    <subcellularLocation>
        <location evidence="1">Cell membrane</location>
        <topology evidence="1">Multi-pass membrane protein</topology>
    </subcellularLocation>
</comment>
<dbReference type="AlphaFoldDB" id="A0A1I1B3N9"/>
<evidence type="ECO:0000313" key="9">
    <source>
        <dbReference type="Proteomes" id="UP000198619"/>
    </source>
</evidence>
<keyword evidence="6 7" id="KW-0472">Membrane</keyword>
<evidence type="ECO:0000256" key="5">
    <source>
        <dbReference type="ARBA" id="ARBA00022989"/>
    </source>
</evidence>
<evidence type="ECO:0000256" key="1">
    <source>
        <dbReference type="ARBA" id="ARBA00004651"/>
    </source>
</evidence>
<evidence type="ECO:0000313" key="8">
    <source>
        <dbReference type="EMBL" id="SFB43210.1"/>
    </source>
</evidence>
<feature type="transmembrane region" description="Helical" evidence="7">
    <location>
        <begin position="6"/>
        <end position="21"/>
    </location>
</feature>
<accession>A0A1I1B3N9</accession>
<feature type="transmembrane region" description="Helical" evidence="7">
    <location>
        <begin position="345"/>
        <end position="368"/>
    </location>
</feature>
<keyword evidence="3" id="KW-1003">Cell membrane</keyword>
<feature type="transmembrane region" description="Helical" evidence="7">
    <location>
        <begin position="26"/>
        <end position="44"/>
    </location>
</feature>
<dbReference type="InterPro" id="IPR001991">
    <property type="entry name" value="Na-dicarboxylate_symporter"/>
</dbReference>
<dbReference type="SUPFAM" id="SSF118215">
    <property type="entry name" value="Proton glutamate symport protein"/>
    <property type="match status" value="1"/>
</dbReference>
<reference evidence="8 9" key="1">
    <citation type="submission" date="2016-10" db="EMBL/GenBank/DDBJ databases">
        <authorList>
            <person name="de Groot N.N."/>
        </authorList>
    </citation>
    <scope>NUCLEOTIDE SEQUENCE [LARGE SCALE GENOMIC DNA]</scope>
    <source>
        <strain evidence="8 9">DSM 12271</strain>
    </source>
</reference>
<evidence type="ECO:0000256" key="6">
    <source>
        <dbReference type="ARBA" id="ARBA00023136"/>
    </source>
</evidence>
<keyword evidence="5 7" id="KW-1133">Transmembrane helix</keyword>
<keyword evidence="2" id="KW-0813">Transport</keyword>
<dbReference type="PANTHER" id="PTHR42865">
    <property type="entry name" value="PROTON/GLUTAMATE-ASPARTATE SYMPORTER"/>
    <property type="match status" value="1"/>
</dbReference>
<sequence>MIYVSIISAIILIVLLMFLKYKEVSFSKIVCVALVLGFVFGLIFKDNASILKPVGSVYISLIKMVAIPLVFVSIINSFMKLEGVKQLKTIGIKTIGFYLGTTAIAVVVGMIVAKVMYVGQGFITTPVTDFKLKEIPSLSDIVMNIIPSNPIAALANGNMMSIIFFAIMVSVAAIIEESRRENSTKSFSEFMQSFGRIMVRMTELVLSLTPYGVFALIAGLSSQNGLDTLLPLISFIIAVYIGCILQIGIVHSILIKVIAKINPFRFFKSVYPAQVVSFTTCSSLGTLPVTIKCLTNRTKVSEKITSFVAPLGTSMGMNGCGGVYQGILCIFAANAFGVNLGISQYISIILAATIASIGLAGVPGSVFIASTTVLSSAGLPVEALGMVLGVDIVIDMIRTMTNVTGSSVVALIVGSLEKEFDKDRFNSEPFEDIK</sequence>
<feature type="transmembrane region" description="Helical" evidence="7">
    <location>
        <begin position="159"/>
        <end position="176"/>
    </location>
</feature>
<evidence type="ECO:0000256" key="7">
    <source>
        <dbReference type="SAM" id="Phobius"/>
    </source>
</evidence>
<name>A0A1I1B3N9_9CLOT</name>
<dbReference type="Proteomes" id="UP000198619">
    <property type="component" value="Unassembled WGS sequence"/>
</dbReference>
<keyword evidence="4 7" id="KW-0812">Transmembrane</keyword>
<feature type="transmembrane region" description="Helical" evidence="7">
    <location>
        <begin position="197"/>
        <end position="220"/>
    </location>
</feature>
<dbReference type="EMBL" id="FOKI01000054">
    <property type="protein sequence ID" value="SFB43210.1"/>
    <property type="molecule type" value="Genomic_DNA"/>
</dbReference>
<evidence type="ECO:0008006" key="10">
    <source>
        <dbReference type="Google" id="ProtNLM"/>
    </source>
</evidence>
<organism evidence="8 9">
    <name type="scientific">Clostridium frigidicarnis</name>
    <dbReference type="NCBI Taxonomy" id="84698"/>
    <lineage>
        <taxon>Bacteria</taxon>
        <taxon>Bacillati</taxon>
        <taxon>Bacillota</taxon>
        <taxon>Clostridia</taxon>
        <taxon>Eubacteriales</taxon>
        <taxon>Clostridiaceae</taxon>
        <taxon>Clostridium</taxon>
    </lineage>
</organism>
<gene>
    <name evidence="8" type="ORF">SAMN04488528_105412</name>
</gene>
<proteinExistence type="predicted"/>
<dbReference type="InterPro" id="IPR036458">
    <property type="entry name" value="Na:dicarbo_symporter_sf"/>
</dbReference>
<dbReference type="GO" id="GO:0005886">
    <property type="term" value="C:plasma membrane"/>
    <property type="evidence" value="ECO:0007669"/>
    <property type="project" value="UniProtKB-SubCell"/>
</dbReference>
<dbReference type="Gene3D" id="1.10.3860.10">
    <property type="entry name" value="Sodium:dicarboxylate symporter"/>
    <property type="match status" value="1"/>
</dbReference>
<evidence type="ECO:0000256" key="3">
    <source>
        <dbReference type="ARBA" id="ARBA00022475"/>
    </source>
</evidence>
<dbReference type="OrthoDB" id="7778689at2"/>
<feature type="transmembrane region" description="Helical" evidence="7">
    <location>
        <begin position="56"/>
        <end position="75"/>
    </location>
</feature>
<evidence type="ECO:0000256" key="4">
    <source>
        <dbReference type="ARBA" id="ARBA00022692"/>
    </source>
</evidence>
<dbReference type="PANTHER" id="PTHR42865:SF7">
    <property type="entry name" value="PROTON_GLUTAMATE-ASPARTATE SYMPORTER"/>
    <property type="match status" value="1"/>
</dbReference>
<dbReference type="GO" id="GO:0015293">
    <property type="term" value="F:symporter activity"/>
    <property type="evidence" value="ECO:0007669"/>
    <property type="project" value="UniProtKB-KW"/>
</dbReference>
<feature type="transmembrane region" description="Helical" evidence="7">
    <location>
        <begin position="95"/>
        <end position="117"/>
    </location>
</feature>
<feature type="transmembrane region" description="Helical" evidence="7">
    <location>
        <begin position="311"/>
        <end position="333"/>
    </location>
</feature>
<evidence type="ECO:0000256" key="2">
    <source>
        <dbReference type="ARBA" id="ARBA00022448"/>
    </source>
</evidence>
<feature type="transmembrane region" description="Helical" evidence="7">
    <location>
        <begin position="232"/>
        <end position="258"/>
    </location>
</feature>
<dbReference type="Pfam" id="PF00375">
    <property type="entry name" value="SDF"/>
    <property type="match status" value="1"/>
</dbReference>
<dbReference type="RefSeq" id="WP_090043075.1">
    <property type="nucleotide sequence ID" value="NZ_FOKI01000054.1"/>
</dbReference>
<keyword evidence="9" id="KW-1185">Reference proteome</keyword>